<protein>
    <submittedName>
        <fullName evidence="2">Uncharacterized protein</fullName>
    </submittedName>
</protein>
<feature type="non-terminal residue" evidence="2">
    <location>
        <position position="1"/>
    </location>
</feature>
<accession>A0A0B6YF79</accession>
<gene>
    <name evidence="2" type="primary">ORF22750</name>
</gene>
<dbReference type="AlphaFoldDB" id="A0A0B6YF79"/>
<sequence>CSSTTLTNSSVTTLAVSSISGASSKPMSLSISTTNIKSEHIWVPPTLPQPTEGTHFHLPQHASIKEKSPTITHQDIVQSRGDGQSSNPNKESNKLNSSKKQDDGKCANGAGHLKHESVVSEVSKISSDFHVEEGHRCVQRK</sequence>
<name>A0A0B6YF79_9EUPU</name>
<proteinExistence type="predicted"/>
<feature type="compositionally biased region" description="Basic and acidic residues" evidence="1">
    <location>
        <begin position="127"/>
        <end position="141"/>
    </location>
</feature>
<reference evidence="2" key="1">
    <citation type="submission" date="2014-12" db="EMBL/GenBank/DDBJ databases">
        <title>Insight into the proteome of Arion vulgaris.</title>
        <authorList>
            <person name="Aradska J."/>
            <person name="Bulat T."/>
            <person name="Smidak R."/>
            <person name="Sarate P."/>
            <person name="Gangsoo J."/>
            <person name="Sialana F."/>
            <person name="Bilban M."/>
            <person name="Lubec G."/>
        </authorList>
    </citation>
    <scope>NUCLEOTIDE SEQUENCE</scope>
    <source>
        <tissue evidence="2">Skin</tissue>
    </source>
</reference>
<evidence type="ECO:0000313" key="2">
    <source>
        <dbReference type="EMBL" id="CEK54421.1"/>
    </source>
</evidence>
<organism evidence="2">
    <name type="scientific">Arion vulgaris</name>
    <dbReference type="NCBI Taxonomy" id="1028688"/>
    <lineage>
        <taxon>Eukaryota</taxon>
        <taxon>Metazoa</taxon>
        <taxon>Spiralia</taxon>
        <taxon>Lophotrochozoa</taxon>
        <taxon>Mollusca</taxon>
        <taxon>Gastropoda</taxon>
        <taxon>Heterobranchia</taxon>
        <taxon>Euthyneura</taxon>
        <taxon>Panpulmonata</taxon>
        <taxon>Eupulmonata</taxon>
        <taxon>Stylommatophora</taxon>
        <taxon>Helicina</taxon>
        <taxon>Arionoidea</taxon>
        <taxon>Arionidae</taxon>
        <taxon>Arion</taxon>
    </lineage>
</organism>
<feature type="non-terminal residue" evidence="2">
    <location>
        <position position="141"/>
    </location>
</feature>
<feature type="compositionally biased region" description="Polar residues" evidence="1">
    <location>
        <begin position="69"/>
        <end position="84"/>
    </location>
</feature>
<evidence type="ECO:0000256" key="1">
    <source>
        <dbReference type="SAM" id="MobiDB-lite"/>
    </source>
</evidence>
<feature type="compositionally biased region" description="Low complexity" evidence="1">
    <location>
        <begin position="85"/>
        <end position="98"/>
    </location>
</feature>
<feature type="region of interest" description="Disordered" evidence="1">
    <location>
        <begin position="43"/>
        <end position="141"/>
    </location>
</feature>
<dbReference type="EMBL" id="HACG01007556">
    <property type="protein sequence ID" value="CEK54421.1"/>
    <property type="molecule type" value="Transcribed_RNA"/>
</dbReference>